<dbReference type="BioCyc" id="DPIE1322246:BN4_RS05205-MONOMER"/>
<dbReference type="AlphaFoldDB" id="M1WLQ4"/>
<proteinExistence type="predicted"/>
<evidence type="ECO:0000313" key="2">
    <source>
        <dbReference type="EMBL" id="CCH48265.1"/>
    </source>
</evidence>
<dbReference type="InterPro" id="IPR036249">
    <property type="entry name" value="Thioredoxin-like_sf"/>
</dbReference>
<dbReference type="eggNOG" id="ENOG50303AC">
    <property type="taxonomic scope" value="Bacteria"/>
</dbReference>
<evidence type="ECO:0000256" key="1">
    <source>
        <dbReference type="SAM" id="SignalP"/>
    </source>
</evidence>
<dbReference type="RefSeq" id="WP_015414316.1">
    <property type="nucleotide sequence ID" value="NC_020409.1"/>
</dbReference>
<evidence type="ECO:0008006" key="4">
    <source>
        <dbReference type="Google" id="ProtNLM"/>
    </source>
</evidence>
<keyword evidence="1" id="KW-0732">Signal</keyword>
<feature type="chain" id="PRO_5004019325" description="Thioredoxin-like fold domain-containing protein" evidence="1">
    <location>
        <begin position="23"/>
        <end position="210"/>
    </location>
</feature>
<dbReference type="EMBL" id="FO203427">
    <property type="protein sequence ID" value="CCH48265.1"/>
    <property type="molecule type" value="Genomic_DNA"/>
</dbReference>
<dbReference type="Proteomes" id="UP000011724">
    <property type="component" value="Chromosome"/>
</dbReference>
<dbReference type="OrthoDB" id="9800545at2"/>
<dbReference type="KEGG" id="dpi:BN4_11028"/>
<feature type="signal peptide" evidence="1">
    <location>
        <begin position="1"/>
        <end position="22"/>
    </location>
</feature>
<name>M1WLQ4_PSEP2</name>
<dbReference type="Gene3D" id="3.40.30.10">
    <property type="entry name" value="Glutaredoxin"/>
    <property type="match status" value="1"/>
</dbReference>
<dbReference type="STRING" id="1322246.BN4_11028"/>
<dbReference type="PATRIC" id="fig|879567.3.peg.1060"/>
<protein>
    <recommendedName>
        <fullName evidence="4">Thioredoxin-like fold domain-containing protein</fullName>
    </recommendedName>
</protein>
<reference evidence="2 3" key="1">
    <citation type="journal article" date="2013" name="PLoS ONE">
        <title>The first genomic and proteomic characterization of a deep-sea sulfate reducer: insights into the piezophilic lifestyle of Desulfovibrio piezophilus.</title>
        <authorList>
            <person name="Pradel N."/>
            <person name="Ji B."/>
            <person name="Gimenez G."/>
            <person name="Talla E."/>
            <person name="Lenoble P."/>
            <person name="Garel M."/>
            <person name="Tamburini C."/>
            <person name="Fourquet P."/>
            <person name="Lebrun R."/>
            <person name="Bertin P."/>
            <person name="Denis Y."/>
            <person name="Pophillat M."/>
            <person name="Barbe V."/>
            <person name="Ollivier B."/>
            <person name="Dolla A."/>
        </authorList>
    </citation>
    <scope>NUCLEOTIDE SEQUENCE [LARGE SCALE GENOMIC DNA]</scope>
    <source>
        <strain evidence="3">DSM 10523 / SB164P1</strain>
    </source>
</reference>
<keyword evidence="3" id="KW-1185">Reference proteome</keyword>
<dbReference type="HOGENOM" id="CLU_1308462_0_0_7"/>
<accession>M1WLQ4</accession>
<dbReference type="SUPFAM" id="SSF52833">
    <property type="entry name" value="Thioredoxin-like"/>
    <property type="match status" value="1"/>
</dbReference>
<organism evidence="2 3">
    <name type="scientific">Pseudodesulfovibrio piezophilus (strain DSM 21447 / JCM 15486 / C1TLV30)</name>
    <name type="common">Desulfovibrio piezophilus</name>
    <dbReference type="NCBI Taxonomy" id="1322246"/>
    <lineage>
        <taxon>Bacteria</taxon>
        <taxon>Pseudomonadati</taxon>
        <taxon>Thermodesulfobacteriota</taxon>
        <taxon>Desulfovibrionia</taxon>
        <taxon>Desulfovibrionales</taxon>
        <taxon>Desulfovibrionaceae</taxon>
    </lineage>
</organism>
<gene>
    <name evidence="2" type="ordered locus">BN4_11028</name>
</gene>
<evidence type="ECO:0000313" key="3">
    <source>
        <dbReference type="Proteomes" id="UP000011724"/>
    </source>
</evidence>
<sequence length="210" mass="23506">MRTFTSLIILFVALLVPHFAAAEGENGCDPQYRALAENALVEFKGTGDLDILVVTDPLCWHCRLGHKLLKEYPNLYRSVKLSFFPRRSFMGSDMAAWILEDAADSPLLKQKVDFAYENLKQPKTQDLAEARMVVLQQFLIFFPDMLEGTNIDALYARLEHDHQQHVLESSALGNALKLPGTPVLVAGKKVLLGYGAGPWIKALEEKAFCK</sequence>
<reference evidence="3" key="2">
    <citation type="journal article" date="2013" name="Stand. Genomic Sci.">
        <title>Complete genome sequence of Desulfocapsa sulfexigens, a marine deltaproteobacterium specialized in disproportionating inorganic sulfur compounds.</title>
        <authorList>
            <person name="Finster K.W."/>
            <person name="Kjeldsen K.U."/>
            <person name="Kube M."/>
            <person name="Reinhardt R."/>
            <person name="Mussmann M."/>
            <person name="Amann R."/>
            <person name="Schreiber L."/>
        </authorList>
    </citation>
    <scope>NUCLEOTIDE SEQUENCE [LARGE SCALE GENOMIC DNA]</scope>
    <source>
        <strain evidence="3">DSM 10523 / SB164P1</strain>
    </source>
</reference>